<accession>A0A560HJI0</accession>
<name>A0A560HJI0_9PROT</name>
<dbReference type="PROSITE" id="PS51257">
    <property type="entry name" value="PROKAR_LIPOPROTEIN"/>
    <property type="match status" value="1"/>
</dbReference>
<evidence type="ECO:0000313" key="2">
    <source>
        <dbReference type="EMBL" id="TWB45699.1"/>
    </source>
</evidence>
<keyword evidence="1" id="KW-0732">Signal</keyword>
<sequence length="154" mass="16183">MKALPTLTLAVIVPTVVATSTALAQACAYQTLEPGVGKILVGSATMDLGMADDTVNPQAWQGPVVFTHADGSSCTADPDVSLVERPLFSDGQRVIVSTYSGGERRVHFLDINNCRILWKSSPFSGEVSLTPQALRLGTRTHKLGALCIPSAATS</sequence>
<dbReference type="Proteomes" id="UP000315751">
    <property type="component" value="Unassembled WGS sequence"/>
</dbReference>
<evidence type="ECO:0000256" key="1">
    <source>
        <dbReference type="SAM" id="SignalP"/>
    </source>
</evidence>
<feature type="chain" id="PRO_5021968607" evidence="1">
    <location>
        <begin position="25"/>
        <end position="154"/>
    </location>
</feature>
<keyword evidence="3" id="KW-1185">Reference proteome</keyword>
<dbReference type="EMBL" id="VITR01000001">
    <property type="protein sequence ID" value="TWB45699.1"/>
    <property type="molecule type" value="Genomic_DNA"/>
</dbReference>
<evidence type="ECO:0000313" key="3">
    <source>
        <dbReference type="Proteomes" id="UP000315751"/>
    </source>
</evidence>
<proteinExistence type="predicted"/>
<gene>
    <name evidence="2" type="ORF">FBZ90_10131</name>
</gene>
<organism evidence="2 3">
    <name type="scientific">Nitrospirillum amazonense</name>
    <dbReference type="NCBI Taxonomy" id="28077"/>
    <lineage>
        <taxon>Bacteria</taxon>
        <taxon>Pseudomonadati</taxon>
        <taxon>Pseudomonadota</taxon>
        <taxon>Alphaproteobacteria</taxon>
        <taxon>Rhodospirillales</taxon>
        <taxon>Azospirillaceae</taxon>
        <taxon>Nitrospirillum</taxon>
    </lineage>
</organism>
<dbReference type="AlphaFoldDB" id="A0A560HJI0"/>
<protein>
    <submittedName>
        <fullName evidence="2">Uncharacterized protein</fullName>
    </submittedName>
</protein>
<reference evidence="2 3" key="1">
    <citation type="submission" date="2019-06" db="EMBL/GenBank/DDBJ databases">
        <title>Genomic Encyclopedia of Type Strains, Phase IV (KMG-V): Genome sequencing to study the core and pangenomes of soil and plant-associated prokaryotes.</title>
        <authorList>
            <person name="Whitman W."/>
        </authorList>
    </citation>
    <scope>NUCLEOTIDE SEQUENCE [LARGE SCALE GENOMIC DNA]</scope>
    <source>
        <strain evidence="2 3">BR 11622</strain>
    </source>
</reference>
<dbReference type="RefSeq" id="WP_145728834.1">
    <property type="nucleotide sequence ID" value="NZ_VITR01000001.1"/>
</dbReference>
<dbReference type="OrthoDB" id="5958240at2"/>
<comment type="caution">
    <text evidence="2">The sequence shown here is derived from an EMBL/GenBank/DDBJ whole genome shotgun (WGS) entry which is preliminary data.</text>
</comment>
<feature type="signal peptide" evidence="1">
    <location>
        <begin position="1"/>
        <end position="24"/>
    </location>
</feature>